<dbReference type="AlphaFoldDB" id="F1A561"/>
<keyword evidence="2" id="KW-1185">Reference proteome</keyword>
<proteinExistence type="predicted"/>
<accession>F1A561</accession>
<name>F1A561_DICPU</name>
<dbReference type="GeneID" id="10510534"/>
<protein>
    <submittedName>
        <fullName evidence="1">Uncharacterized protein</fullName>
    </submittedName>
</protein>
<dbReference type="PANTHER" id="PTHR32423">
    <property type="entry name" value="SAP DOMAIN-CONTAINING PROTEIN-RELATED"/>
    <property type="match status" value="1"/>
</dbReference>
<dbReference type="Proteomes" id="UP000001064">
    <property type="component" value="Unassembled WGS sequence"/>
</dbReference>
<organism evidence="1 2">
    <name type="scientific">Dictyostelium purpureum</name>
    <name type="common">Slime mold</name>
    <dbReference type="NCBI Taxonomy" id="5786"/>
    <lineage>
        <taxon>Eukaryota</taxon>
        <taxon>Amoebozoa</taxon>
        <taxon>Evosea</taxon>
        <taxon>Eumycetozoa</taxon>
        <taxon>Dictyostelia</taxon>
        <taxon>Dictyosteliales</taxon>
        <taxon>Dictyosteliaceae</taxon>
        <taxon>Dictyostelium</taxon>
    </lineage>
</organism>
<gene>
    <name evidence="1" type="ORF">DICPUDRAFT_85248</name>
</gene>
<dbReference type="RefSeq" id="XP_003294806.1">
    <property type="nucleotide sequence ID" value="XM_003294758.1"/>
</dbReference>
<evidence type="ECO:0000313" key="2">
    <source>
        <dbReference type="Proteomes" id="UP000001064"/>
    </source>
</evidence>
<dbReference type="KEGG" id="dpp:DICPUDRAFT_85248"/>
<dbReference type="EMBL" id="GL871569">
    <property type="protein sequence ID" value="EGC28668.1"/>
    <property type="molecule type" value="Genomic_DNA"/>
</dbReference>
<dbReference type="VEuPathDB" id="AmoebaDB:DICPUDRAFT_85248"/>
<dbReference type="InParanoid" id="F1A561"/>
<evidence type="ECO:0000313" key="1">
    <source>
        <dbReference type="EMBL" id="EGC28668.1"/>
    </source>
</evidence>
<reference evidence="2" key="1">
    <citation type="journal article" date="2011" name="Genome Biol.">
        <title>Comparative genomics of the social amoebae Dictyostelium discoideum and Dictyostelium purpureum.</title>
        <authorList>
            <consortium name="US DOE Joint Genome Institute (JGI-PGF)"/>
            <person name="Sucgang R."/>
            <person name="Kuo A."/>
            <person name="Tian X."/>
            <person name="Salerno W."/>
            <person name="Parikh A."/>
            <person name="Feasley C.L."/>
            <person name="Dalin E."/>
            <person name="Tu H."/>
            <person name="Huang E."/>
            <person name="Barry K."/>
            <person name="Lindquist E."/>
            <person name="Shapiro H."/>
            <person name="Bruce D."/>
            <person name="Schmutz J."/>
            <person name="Salamov A."/>
            <person name="Fey P."/>
            <person name="Gaudet P."/>
            <person name="Anjard C."/>
            <person name="Babu M.M."/>
            <person name="Basu S."/>
            <person name="Bushmanova Y."/>
            <person name="van der Wel H."/>
            <person name="Katoh-Kurasawa M."/>
            <person name="Dinh C."/>
            <person name="Coutinho P.M."/>
            <person name="Saito T."/>
            <person name="Elias M."/>
            <person name="Schaap P."/>
            <person name="Kay R.R."/>
            <person name="Henrissat B."/>
            <person name="Eichinger L."/>
            <person name="Rivero F."/>
            <person name="Putnam N.H."/>
            <person name="West C.M."/>
            <person name="Loomis W.F."/>
            <person name="Chisholm R.L."/>
            <person name="Shaulsky G."/>
            <person name="Strassmann J.E."/>
            <person name="Queller D.C."/>
            <person name="Kuspa A."/>
            <person name="Grigoriev I.V."/>
        </authorList>
    </citation>
    <scope>NUCLEOTIDE SEQUENCE [LARGE SCALE GENOMIC DNA]</scope>
    <source>
        <strain evidence="2">QSDP1</strain>
    </source>
</reference>
<sequence length="483" mass="56706">MTILVNYLYTKIFEIILNFIYITKETKEELLSVPRYIYNNQEVLQYSLVNKFCFNSISNILEKNILRFKNYEALKSLIKDSKFSLIKLKNSVIVFRTMGEYKEFIANNDIRSFRKVLLHSSERTLRSILSSNEKFPENVHIILFLTILPNSIDYHEETLSSENLKEIKSKININTLYVFGLNNSTDLLLERISKLNAKSIILNSYKTSMTPSTYPNLSVLMKNPCIRSIDLESWILQPNKVLDINDSSLKSLSLGYDLHYKDLYNQGTNIDTIFIRLISSWDVVESSLCSYKKIQRFKIKGDIFKSNLNAEQVLKFGHYNCKRINSILTNKTINIEILLLNQFEETNSNLFIDGLLRNKTIKKLEFFVSNPNQIIQKVLPFNKTIRNIFITQGDNLEEIISFLKTLAFTKNIELFSVSIYLNTNVKKDLKKIFNCLISNSFFYQSINEFNFYVKIQFQKYHSSFKSQVILNNPKTIFNFYFYK</sequence>
<dbReference type="PANTHER" id="PTHR32423:SF65">
    <property type="entry name" value="F-BOX DOMAIN-CONTAINING PROTEIN"/>
    <property type="match status" value="1"/>
</dbReference>